<evidence type="ECO:0000259" key="6">
    <source>
        <dbReference type="PROSITE" id="PS51898"/>
    </source>
</evidence>
<keyword evidence="4" id="KW-0233">DNA recombination</keyword>
<name>A0A1W6MW71_9HYPH</name>
<protein>
    <recommendedName>
        <fullName evidence="10">Tyr recombinase domain-containing protein</fullName>
    </recommendedName>
</protein>
<proteinExistence type="inferred from homology"/>
<dbReference type="GO" id="GO:0006310">
    <property type="term" value="P:DNA recombination"/>
    <property type="evidence" value="ECO:0007669"/>
    <property type="project" value="UniProtKB-KW"/>
</dbReference>
<evidence type="ECO:0000313" key="9">
    <source>
        <dbReference type="Proteomes" id="UP000193978"/>
    </source>
</evidence>
<dbReference type="PANTHER" id="PTHR30629">
    <property type="entry name" value="PROPHAGE INTEGRASE"/>
    <property type="match status" value="1"/>
</dbReference>
<reference evidence="8 9" key="1">
    <citation type="submission" date="2017-02" db="EMBL/GenBank/DDBJ databases">
        <authorList>
            <person name="Peterson S.W."/>
        </authorList>
    </citation>
    <scope>NUCLEOTIDE SEQUENCE [LARGE SCALE GENOMIC DNA]</scope>
    <source>
        <strain evidence="8 9">S285</strain>
    </source>
</reference>
<dbReference type="InterPro" id="IPR050808">
    <property type="entry name" value="Phage_Integrase"/>
</dbReference>
<dbReference type="AlphaFoldDB" id="A0A1W6MW71"/>
<comment type="similarity">
    <text evidence="1">Belongs to the 'phage' integrase family.</text>
</comment>
<dbReference type="PANTHER" id="PTHR30629:SF2">
    <property type="entry name" value="PROPHAGE INTEGRASE INTS-RELATED"/>
    <property type="match status" value="1"/>
</dbReference>
<feature type="domain" description="Tyr recombinase" evidence="6">
    <location>
        <begin position="213"/>
        <end position="402"/>
    </location>
</feature>
<dbReference type="InterPro" id="IPR044068">
    <property type="entry name" value="CB"/>
</dbReference>
<sequence length="425" mass="46725">MKPATRRGGLTAKGIEALKPRLKPYEVPDGGGLYLTVRPNGSRSFNLRYRHAGKARNLTIGSEAIGLAEARKLAREALVEIARGEDPAAGKAARKAALRAPKPDLFENIVADFVRLYCIGPDTAKPHIRDWRESERLLKKHFLPAWKGRRLSEITRRDVSAALDKIITGGAKIGANRAFAVLRKACSWAVSRGLADHSPCDGLSRPSSEKGRARERVLDERELALIWRASDSLGYPFGAFVKLLMLTGQRRTEVGAMQWAELDLEKAEWTLPGARSKNHRAHVVALAPAGLEILRHIPRIATSKGDKRPRFVFTTSGDAASSGYSLAKQRLDEAIAEFNGGAPLAPWVFHDARRSVATHMAALGVSLHVVERCLNHVSGTFGGIVAIYQKHTFSEEQRAAFEAWAKRLDAIVSSETIEERERTTA</sequence>
<dbReference type="GO" id="GO:0015074">
    <property type="term" value="P:DNA integration"/>
    <property type="evidence" value="ECO:0007669"/>
    <property type="project" value="UniProtKB-KW"/>
</dbReference>
<dbReference type="Pfam" id="PF00589">
    <property type="entry name" value="Phage_integrase"/>
    <property type="match status" value="1"/>
</dbReference>
<gene>
    <name evidence="8" type="ORF">B1812_12890</name>
</gene>
<dbReference type="PROSITE" id="PS51900">
    <property type="entry name" value="CB"/>
    <property type="match status" value="1"/>
</dbReference>
<dbReference type="PROSITE" id="PS51898">
    <property type="entry name" value="TYR_RECOMBINASE"/>
    <property type="match status" value="1"/>
</dbReference>
<evidence type="ECO:0000256" key="1">
    <source>
        <dbReference type="ARBA" id="ARBA00008857"/>
    </source>
</evidence>
<dbReference type="Pfam" id="PF13356">
    <property type="entry name" value="Arm-DNA-bind_3"/>
    <property type="match status" value="1"/>
</dbReference>
<dbReference type="Gene3D" id="3.30.160.390">
    <property type="entry name" value="Integrase, DNA-binding domain"/>
    <property type="match status" value="1"/>
</dbReference>
<dbReference type="CDD" id="cd00801">
    <property type="entry name" value="INT_P4_C"/>
    <property type="match status" value="1"/>
</dbReference>
<dbReference type="Pfam" id="PF22022">
    <property type="entry name" value="Phage_int_M"/>
    <property type="match status" value="1"/>
</dbReference>
<dbReference type="Gene3D" id="1.10.150.130">
    <property type="match status" value="1"/>
</dbReference>
<dbReference type="RefSeq" id="WP_085771944.1">
    <property type="nucleotide sequence ID" value="NZ_AP027149.1"/>
</dbReference>
<dbReference type="InterPro" id="IPR013762">
    <property type="entry name" value="Integrase-like_cat_sf"/>
</dbReference>
<keyword evidence="3 5" id="KW-0238">DNA-binding</keyword>
<dbReference type="InterPro" id="IPR025166">
    <property type="entry name" value="Integrase_DNA_bind_dom"/>
</dbReference>
<dbReference type="InterPro" id="IPR011010">
    <property type="entry name" value="DNA_brk_join_enz"/>
</dbReference>
<dbReference type="Gene3D" id="1.10.443.10">
    <property type="entry name" value="Intergrase catalytic core"/>
    <property type="match status" value="1"/>
</dbReference>
<accession>A0A1W6MW71</accession>
<evidence type="ECO:0000259" key="7">
    <source>
        <dbReference type="PROSITE" id="PS51900"/>
    </source>
</evidence>
<dbReference type="InterPro" id="IPR038488">
    <property type="entry name" value="Integrase_DNA-bd_sf"/>
</dbReference>
<dbReference type="InterPro" id="IPR010998">
    <property type="entry name" value="Integrase_recombinase_N"/>
</dbReference>
<dbReference type="SUPFAM" id="SSF56349">
    <property type="entry name" value="DNA breaking-rejoining enzymes"/>
    <property type="match status" value="1"/>
</dbReference>
<feature type="domain" description="Core-binding (CB)" evidence="7">
    <location>
        <begin position="104"/>
        <end position="190"/>
    </location>
</feature>
<dbReference type="GO" id="GO:0003677">
    <property type="term" value="F:DNA binding"/>
    <property type="evidence" value="ECO:0007669"/>
    <property type="project" value="UniProtKB-UniRule"/>
</dbReference>
<dbReference type="InterPro" id="IPR002104">
    <property type="entry name" value="Integrase_catalytic"/>
</dbReference>
<dbReference type="OrthoDB" id="7615137at2"/>
<keyword evidence="2" id="KW-0229">DNA integration</keyword>
<evidence type="ECO:0000256" key="5">
    <source>
        <dbReference type="PROSITE-ProRule" id="PRU01248"/>
    </source>
</evidence>
<organism evidence="8 9">
    <name type="scientific">Methylocystis bryophila</name>
    <dbReference type="NCBI Taxonomy" id="655015"/>
    <lineage>
        <taxon>Bacteria</taxon>
        <taxon>Pseudomonadati</taxon>
        <taxon>Pseudomonadota</taxon>
        <taxon>Alphaproteobacteria</taxon>
        <taxon>Hyphomicrobiales</taxon>
        <taxon>Methylocystaceae</taxon>
        <taxon>Methylocystis</taxon>
    </lineage>
</organism>
<dbReference type="STRING" id="655015.B1812_12890"/>
<evidence type="ECO:0000256" key="2">
    <source>
        <dbReference type="ARBA" id="ARBA00022908"/>
    </source>
</evidence>
<dbReference type="KEGG" id="mbry:B1812_12890"/>
<evidence type="ECO:0000256" key="4">
    <source>
        <dbReference type="ARBA" id="ARBA00023172"/>
    </source>
</evidence>
<dbReference type="EMBL" id="CP019948">
    <property type="protein sequence ID" value="ARN81827.1"/>
    <property type="molecule type" value="Genomic_DNA"/>
</dbReference>
<evidence type="ECO:0000313" key="8">
    <source>
        <dbReference type="EMBL" id="ARN81827.1"/>
    </source>
</evidence>
<dbReference type="InterPro" id="IPR053876">
    <property type="entry name" value="Phage_int_M"/>
</dbReference>
<dbReference type="Proteomes" id="UP000193978">
    <property type="component" value="Chromosome"/>
</dbReference>
<keyword evidence="9" id="KW-1185">Reference proteome</keyword>
<evidence type="ECO:0000256" key="3">
    <source>
        <dbReference type="ARBA" id="ARBA00023125"/>
    </source>
</evidence>
<evidence type="ECO:0008006" key="10">
    <source>
        <dbReference type="Google" id="ProtNLM"/>
    </source>
</evidence>